<proteinExistence type="predicted"/>
<dbReference type="PANTHER" id="PTHR31111:SF113">
    <property type="entry name" value="F-BOX ASSOCIATED UBIQUITINATION EFFECTOR FAMILY PROTEIN"/>
    <property type="match status" value="1"/>
</dbReference>
<accession>A0A6D2JMM7</accession>
<feature type="domain" description="F-box" evidence="1">
    <location>
        <begin position="8"/>
        <end position="53"/>
    </location>
</feature>
<dbReference type="OrthoDB" id="1938527at2759"/>
<dbReference type="InterPro" id="IPR006527">
    <property type="entry name" value="F-box-assoc_dom_typ1"/>
</dbReference>
<dbReference type="InterPro" id="IPR001810">
    <property type="entry name" value="F-box_dom"/>
</dbReference>
<dbReference type="SMART" id="SM00256">
    <property type="entry name" value="FBOX"/>
    <property type="match status" value="1"/>
</dbReference>
<name>A0A6D2JMM7_9BRAS</name>
<dbReference type="Proteomes" id="UP000467841">
    <property type="component" value="Unassembled WGS sequence"/>
</dbReference>
<sequence>MGEDVENPNSINTLVDDLLEEIFVRLPLKSILISKTVSKRWRSILESKKFVDLRMSLQKSRKIIAVHNCDCREKPRLLHGSQLKGDEEIVYIHCDATRPLMTCDGLVCIPEQYGINVLNPWTRQLGRFSYGTAQWSSSFSLGFGRDKVTGSYKVVKMEEIRVRHRDPVVECSVLDVETGVWWMLSPSPYKIAAGSRSVCVNGSIYWLNNVGDGYKILPLDLHKEEFHNVTMVPVEHTTQETQISNLENHLAITITYTNPQWKLEIWRMDKEEERRWSKSYSISLAGKGVPWDILRRLFTPVAVSKQGNLVFHDNHKRLFKYYPETDKIRFLSSDTCVISPFLENLAPLALTSDIAFPRPRMTSESRSRCRLFFKPNQNGRI</sequence>
<evidence type="ECO:0000313" key="3">
    <source>
        <dbReference type="Proteomes" id="UP000467841"/>
    </source>
</evidence>
<dbReference type="InterPro" id="IPR017451">
    <property type="entry name" value="F-box-assoc_interact_dom"/>
</dbReference>
<dbReference type="Gene3D" id="1.20.1280.50">
    <property type="match status" value="1"/>
</dbReference>
<dbReference type="AlphaFoldDB" id="A0A6D2JMM7"/>
<dbReference type="EMBL" id="CACVBM020001274">
    <property type="protein sequence ID" value="CAA7042980.1"/>
    <property type="molecule type" value="Genomic_DNA"/>
</dbReference>
<dbReference type="NCBIfam" id="TIGR01640">
    <property type="entry name" value="F_box_assoc_1"/>
    <property type="match status" value="1"/>
</dbReference>
<evidence type="ECO:0000259" key="1">
    <source>
        <dbReference type="PROSITE" id="PS50181"/>
    </source>
</evidence>
<gene>
    <name evidence="2" type="ORF">MERR_LOCUS30215</name>
</gene>
<dbReference type="Pfam" id="PF00646">
    <property type="entry name" value="F-box"/>
    <property type="match status" value="1"/>
</dbReference>
<dbReference type="PANTHER" id="PTHR31111">
    <property type="entry name" value="BNAA05G37150D PROTEIN-RELATED"/>
    <property type="match status" value="1"/>
</dbReference>
<reference evidence="2" key="1">
    <citation type="submission" date="2020-01" db="EMBL/GenBank/DDBJ databases">
        <authorList>
            <person name="Mishra B."/>
        </authorList>
    </citation>
    <scope>NUCLEOTIDE SEQUENCE [LARGE SCALE GENOMIC DNA]</scope>
</reference>
<dbReference type="InterPro" id="IPR036047">
    <property type="entry name" value="F-box-like_dom_sf"/>
</dbReference>
<protein>
    <recommendedName>
        <fullName evidence="1">F-box domain-containing protein</fullName>
    </recommendedName>
</protein>
<dbReference type="SUPFAM" id="SSF81383">
    <property type="entry name" value="F-box domain"/>
    <property type="match status" value="1"/>
</dbReference>
<dbReference type="Pfam" id="PF07734">
    <property type="entry name" value="FBA_1"/>
    <property type="match status" value="1"/>
</dbReference>
<dbReference type="PROSITE" id="PS50181">
    <property type="entry name" value="FBOX"/>
    <property type="match status" value="1"/>
</dbReference>
<organism evidence="2 3">
    <name type="scientific">Microthlaspi erraticum</name>
    <dbReference type="NCBI Taxonomy" id="1685480"/>
    <lineage>
        <taxon>Eukaryota</taxon>
        <taxon>Viridiplantae</taxon>
        <taxon>Streptophyta</taxon>
        <taxon>Embryophyta</taxon>
        <taxon>Tracheophyta</taxon>
        <taxon>Spermatophyta</taxon>
        <taxon>Magnoliopsida</taxon>
        <taxon>eudicotyledons</taxon>
        <taxon>Gunneridae</taxon>
        <taxon>Pentapetalae</taxon>
        <taxon>rosids</taxon>
        <taxon>malvids</taxon>
        <taxon>Brassicales</taxon>
        <taxon>Brassicaceae</taxon>
        <taxon>Coluteocarpeae</taxon>
        <taxon>Microthlaspi</taxon>
    </lineage>
</organism>
<keyword evidence="3" id="KW-1185">Reference proteome</keyword>
<comment type="caution">
    <text evidence="2">The sequence shown here is derived from an EMBL/GenBank/DDBJ whole genome shotgun (WGS) entry which is preliminary data.</text>
</comment>
<evidence type="ECO:0000313" key="2">
    <source>
        <dbReference type="EMBL" id="CAA7042980.1"/>
    </source>
</evidence>